<evidence type="ECO:0000313" key="2">
    <source>
        <dbReference type="Proteomes" id="UP000594342"/>
    </source>
</evidence>
<keyword evidence="1" id="KW-0418">Kinase</keyword>
<sequence length="319" mass="37607">LSGGITNRMYKLVLNDVNYILRVYGEDNNNDRNTNEHRSVVSMFDREDEIANCKMLSDLGVGPKMYSFYNGARLEEFYFGGDLFEYDYEHNKSIYLKIAKTLSDFHKLTKETIHEKLKELCTQEDLFNKMTVITLLRRFRSIATAKGVESELIKFYPNIDEVIESQIQVVKDLDINLESVTGCHNDVHHGNMIYNREKADSPVKLIDFEYFGPNIVWYDVCNYFNELCTFSCVWSKYPDEHTRRLFYEVYLDRTVDDSEFESIEKCIKALTPINHIVWGLWAFVKHDFGVEKEQHSGFDYLGYSKMRLDRAYYLLGQNR</sequence>
<keyword evidence="2" id="KW-1185">Reference proteome</keyword>
<organism evidence="1 2">
    <name type="scientific">Yasminevirus sp. GU-2018</name>
    <dbReference type="NCBI Taxonomy" id="2420051"/>
    <lineage>
        <taxon>Viruses</taxon>
        <taxon>Varidnaviria</taxon>
        <taxon>Bamfordvirae</taxon>
        <taxon>Nucleocytoviricota</taxon>
        <taxon>Megaviricetes</taxon>
        <taxon>Imitervirales</taxon>
        <taxon>Mimiviridae</taxon>
        <taxon>Klosneuvirinae</taxon>
        <taxon>Yasminevirus</taxon>
        <taxon>Yasminevirus saudimassiliense</taxon>
    </lineage>
</organism>
<protein>
    <submittedName>
        <fullName evidence="1">Choline/ethanolamine kinase</fullName>
    </submittedName>
</protein>
<dbReference type="Proteomes" id="UP000594342">
    <property type="component" value="Unassembled WGS sequence"/>
</dbReference>
<proteinExistence type="predicted"/>
<dbReference type="Pfam" id="PF01633">
    <property type="entry name" value="Choline_kinase"/>
    <property type="match status" value="1"/>
</dbReference>
<dbReference type="Gene3D" id="3.90.1200.10">
    <property type="match status" value="1"/>
</dbReference>
<dbReference type="InterPro" id="IPR011009">
    <property type="entry name" value="Kinase-like_dom_sf"/>
</dbReference>
<feature type="non-terminal residue" evidence="1">
    <location>
        <position position="1"/>
    </location>
</feature>
<dbReference type="SUPFAM" id="SSF56112">
    <property type="entry name" value="Protein kinase-like (PK-like)"/>
    <property type="match status" value="1"/>
</dbReference>
<dbReference type="PANTHER" id="PTHR22603:SF93">
    <property type="entry name" value="RE24176P"/>
    <property type="match status" value="1"/>
</dbReference>
<name>A0A5K0U9V1_9VIRU</name>
<dbReference type="GO" id="GO:0004103">
    <property type="term" value="F:choline kinase activity"/>
    <property type="evidence" value="ECO:0007669"/>
    <property type="project" value="TreeGrafter"/>
</dbReference>
<dbReference type="EMBL" id="UPSH01000001">
    <property type="protein sequence ID" value="VBB18767.1"/>
    <property type="molecule type" value="Genomic_DNA"/>
</dbReference>
<reference evidence="1 2" key="1">
    <citation type="submission" date="2018-10" db="EMBL/GenBank/DDBJ databases">
        <authorList>
            <consortium name="IHU Genomes"/>
        </authorList>
    </citation>
    <scope>NUCLEOTIDE SEQUENCE [LARGE SCALE GENOMIC DNA]</scope>
    <source>
        <strain evidence="1 2">A1</strain>
    </source>
</reference>
<comment type="caution">
    <text evidence="1">The sequence shown here is derived from an EMBL/GenBank/DDBJ whole genome shotgun (WGS) entry which is preliminary data.</text>
</comment>
<dbReference type="PANTHER" id="PTHR22603">
    <property type="entry name" value="CHOLINE/ETHANOALAMINE KINASE"/>
    <property type="match status" value="1"/>
</dbReference>
<gene>
    <name evidence="1" type="ORF">YASMINEVIRUS_1299</name>
</gene>
<keyword evidence="1" id="KW-0808">Transferase</keyword>
<accession>A0A5K0U9V1</accession>
<dbReference type="GO" id="GO:0004305">
    <property type="term" value="F:ethanolamine kinase activity"/>
    <property type="evidence" value="ECO:0007669"/>
    <property type="project" value="TreeGrafter"/>
</dbReference>
<dbReference type="Gene3D" id="3.30.200.20">
    <property type="entry name" value="Phosphorylase Kinase, domain 1"/>
    <property type="match status" value="1"/>
</dbReference>
<dbReference type="GO" id="GO:0006646">
    <property type="term" value="P:phosphatidylethanolamine biosynthetic process"/>
    <property type="evidence" value="ECO:0007669"/>
    <property type="project" value="TreeGrafter"/>
</dbReference>
<evidence type="ECO:0000313" key="1">
    <source>
        <dbReference type="EMBL" id="VBB18767.1"/>
    </source>
</evidence>